<dbReference type="AlphaFoldDB" id="A0A7J6QGY8"/>
<accession>A0A7J6QGY8</accession>
<proteinExistence type="predicted"/>
<keyword evidence="2" id="KW-1185">Reference proteome</keyword>
<feature type="non-terminal residue" evidence="1">
    <location>
        <position position="1"/>
    </location>
</feature>
<protein>
    <submittedName>
        <fullName evidence="1">Uncharacterized protein</fullName>
    </submittedName>
</protein>
<evidence type="ECO:0000313" key="2">
    <source>
        <dbReference type="Proteomes" id="UP000553632"/>
    </source>
</evidence>
<name>A0A7J6QGY8_PEROL</name>
<comment type="caution">
    <text evidence="1">The sequence shown here is derived from an EMBL/GenBank/DDBJ whole genome shotgun (WGS) entry which is preliminary data.</text>
</comment>
<reference evidence="1 2" key="1">
    <citation type="submission" date="2020-04" db="EMBL/GenBank/DDBJ databases">
        <title>Perkinsus olseni comparative genomics.</title>
        <authorList>
            <person name="Bogema D.R."/>
        </authorList>
    </citation>
    <scope>NUCLEOTIDE SEQUENCE [LARGE SCALE GENOMIC DNA]</scope>
    <source>
        <strain evidence="1 2">ATCC PRA-207</strain>
    </source>
</reference>
<sequence length="118" mass="13269">MCRFESRDESVDSTSDDECYGVIEEQPTQHCRLTLYRDDSGGSFDGVNALPLQRSREVLVLGITDRSDVAPWLDAFVDDVVRASYLIYENSGSTGKGSVVINFQSQSAADKFYKRYHN</sequence>
<organism evidence="1 2">
    <name type="scientific">Perkinsus olseni</name>
    <name type="common">Perkinsus atlanticus</name>
    <dbReference type="NCBI Taxonomy" id="32597"/>
    <lineage>
        <taxon>Eukaryota</taxon>
        <taxon>Sar</taxon>
        <taxon>Alveolata</taxon>
        <taxon>Perkinsozoa</taxon>
        <taxon>Perkinsea</taxon>
        <taxon>Perkinsida</taxon>
        <taxon>Perkinsidae</taxon>
        <taxon>Perkinsus</taxon>
    </lineage>
</organism>
<dbReference type="EMBL" id="JABANO010033386">
    <property type="protein sequence ID" value="KAF4706936.1"/>
    <property type="molecule type" value="Genomic_DNA"/>
</dbReference>
<gene>
    <name evidence="1" type="ORF">FOZ63_010912</name>
</gene>
<evidence type="ECO:0000313" key="1">
    <source>
        <dbReference type="EMBL" id="KAF4706936.1"/>
    </source>
</evidence>
<dbReference type="Proteomes" id="UP000553632">
    <property type="component" value="Unassembled WGS sequence"/>
</dbReference>